<dbReference type="InterPro" id="IPR024607">
    <property type="entry name" value="Sulfatase_CS"/>
</dbReference>
<dbReference type="GO" id="GO:0004423">
    <property type="term" value="F:iduronate-2-sulfatase activity"/>
    <property type="evidence" value="ECO:0007669"/>
    <property type="project" value="InterPro"/>
</dbReference>
<dbReference type="Proteomes" id="UP001652582">
    <property type="component" value="Chromosome 6"/>
</dbReference>
<proteinExistence type="inferred from homology"/>
<dbReference type="OrthoDB" id="96314at2759"/>
<evidence type="ECO:0000259" key="8">
    <source>
        <dbReference type="Pfam" id="PF00884"/>
    </source>
</evidence>
<name>A0A6J1MX30_BICAN</name>
<dbReference type="KEGG" id="bany:112046670"/>
<keyword evidence="3" id="KW-0479">Metal-binding</keyword>
<dbReference type="PROSITE" id="PS00523">
    <property type="entry name" value="SULFATASE_1"/>
    <property type="match status" value="1"/>
</dbReference>
<dbReference type="PANTHER" id="PTHR45953:SF1">
    <property type="entry name" value="IDURONATE 2-SULFATASE"/>
    <property type="match status" value="1"/>
</dbReference>
<evidence type="ECO:0000256" key="3">
    <source>
        <dbReference type="ARBA" id="ARBA00022723"/>
    </source>
</evidence>
<reference evidence="10" key="1">
    <citation type="submission" date="2025-08" db="UniProtKB">
        <authorList>
            <consortium name="RefSeq"/>
        </authorList>
    </citation>
    <scope>IDENTIFICATION</scope>
</reference>
<evidence type="ECO:0000313" key="9">
    <source>
        <dbReference type="Proteomes" id="UP001652582"/>
    </source>
</evidence>
<feature type="signal peptide" evidence="7">
    <location>
        <begin position="1"/>
        <end position="18"/>
    </location>
</feature>
<dbReference type="InterPro" id="IPR017850">
    <property type="entry name" value="Alkaline_phosphatase_core_sf"/>
</dbReference>
<evidence type="ECO:0000256" key="7">
    <source>
        <dbReference type="SAM" id="SignalP"/>
    </source>
</evidence>
<dbReference type="SUPFAM" id="SSF53649">
    <property type="entry name" value="Alkaline phosphatase-like"/>
    <property type="match status" value="1"/>
</dbReference>
<evidence type="ECO:0000256" key="1">
    <source>
        <dbReference type="ARBA" id="ARBA00001913"/>
    </source>
</evidence>
<dbReference type="RefSeq" id="XP_023939159.1">
    <property type="nucleotide sequence ID" value="XM_024083391.2"/>
</dbReference>
<dbReference type="GO" id="GO:0046872">
    <property type="term" value="F:metal ion binding"/>
    <property type="evidence" value="ECO:0007669"/>
    <property type="project" value="UniProtKB-KW"/>
</dbReference>
<gene>
    <name evidence="10" type="primary">LOC112046670</name>
</gene>
<evidence type="ECO:0000256" key="5">
    <source>
        <dbReference type="ARBA" id="ARBA00022801"/>
    </source>
</evidence>
<sequence length="508" mass="58973">MNMLIFLKVLFCVDIVYSITLTNNSINKSNVLIIFVDDMRHLTEKEVYLPNIQKLARESIQFRNAFAQQSLCAPSRNSILTGRRPDALHLYDFYSYWRDVGNFSTMPQIFKEFGYDTYSVGKVFHPGKSSNFTDDYPYSWTYIPYHPPSEKYKNSAVCKDKKTKRLQKNLICPITVKTQPGSTLPDIETLKYSIDILNQRNRSKPFLLAVGFHKPHIPLKYPHQYLKRVPLSNVTPPNKPYMPIEMPLVAWHPWSDVRHRDDIKALNISFPFGTMPTKWSLKIRQSYYAASLYVDDLIGQLMGHVDNDTIVVLTSDHGWSLGENGLWAKYSNFDVALKVPLIFRIPGFHPKSITTPVELLDIFPTLVDIVGLTIPTHKCRGFNDKSTLCFDGTSLVSLMRNNASTVNKSFAISQYPRPGVYPTINSDKPRLKHIKIMGYSIRTKRYRYTEWISFNNTQFTRNWDEIYGIELYNHILDDEESDNLHLEAKYTHVRQKLSRLLRQHIDPK</sequence>
<comment type="cofactor">
    <cofactor evidence="1">
        <name>Ca(2+)</name>
        <dbReference type="ChEBI" id="CHEBI:29108"/>
    </cofactor>
</comment>
<feature type="chain" id="PRO_5027018039" evidence="7">
    <location>
        <begin position="19"/>
        <end position="508"/>
    </location>
</feature>
<dbReference type="CTD" id="3423"/>
<dbReference type="PROSITE" id="PS00149">
    <property type="entry name" value="SULFATASE_2"/>
    <property type="match status" value="1"/>
</dbReference>
<dbReference type="Pfam" id="PF00884">
    <property type="entry name" value="Sulfatase"/>
    <property type="match status" value="1"/>
</dbReference>
<accession>A0A6J1MX30</accession>
<dbReference type="AlphaFoldDB" id="A0A6J1MX30"/>
<evidence type="ECO:0000256" key="6">
    <source>
        <dbReference type="ARBA" id="ARBA00022837"/>
    </source>
</evidence>
<dbReference type="PANTHER" id="PTHR45953">
    <property type="entry name" value="IDURONATE 2-SULFATASE"/>
    <property type="match status" value="1"/>
</dbReference>
<evidence type="ECO:0000256" key="2">
    <source>
        <dbReference type="ARBA" id="ARBA00008779"/>
    </source>
</evidence>
<dbReference type="Gene3D" id="3.40.720.10">
    <property type="entry name" value="Alkaline Phosphatase, subunit A"/>
    <property type="match status" value="1"/>
</dbReference>
<keyword evidence="9" id="KW-1185">Reference proteome</keyword>
<comment type="similarity">
    <text evidence="2">Belongs to the sulfatase family.</text>
</comment>
<dbReference type="CDD" id="cd16030">
    <property type="entry name" value="iduronate-2-sulfatase"/>
    <property type="match status" value="1"/>
</dbReference>
<protein>
    <submittedName>
        <fullName evidence="10">Iduronate 2-sulfatase</fullName>
    </submittedName>
</protein>
<keyword evidence="5" id="KW-0378">Hydrolase</keyword>
<organism evidence="9 10">
    <name type="scientific">Bicyclus anynana</name>
    <name type="common">Squinting bush brown butterfly</name>
    <dbReference type="NCBI Taxonomy" id="110368"/>
    <lineage>
        <taxon>Eukaryota</taxon>
        <taxon>Metazoa</taxon>
        <taxon>Ecdysozoa</taxon>
        <taxon>Arthropoda</taxon>
        <taxon>Hexapoda</taxon>
        <taxon>Insecta</taxon>
        <taxon>Pterygota</taxon>
        <taxon>Neoptera</taxon>
        <taxon>Endopterygota</taxon>
        <taxon>Lepidoptera</taxon>
        <taxon>Glossata</taxon>
        <taxon>Ditrysia</taxon>
        <taxon>Papilionoidea</taxon>
        <taxon>Nymphalidae</taxon>
        <taxon>Satyrinae</taxon>
        <taxon>Satyrini</taxon>
        <taxon>Mycalesina</taxon>
        <taxon>Bicyclus</taxon>
    </lineage>
</organism>
<keyword evidence="4 7" id="KW-0732">Signal</keyword>
<feature type="domain" description="Sulfatase N-terminal" evidence="8">
    <location>
        <begin position="30"/>
        <end position="371"/>
    </location>
</feature>
<dbReference type="GeneID" id="112046670"/>
<keyword evidence="6" id="KW-0106">Calcium</keyword>
<dbReference type="GO" id="GO:0005737">
    <property type="term" value="C:cytoplasm"/>
    <property type="evidence" value="ECO:0007669"/>
    <property type="project" value="TreeGrafter"/>
</dbReference>
<evidence type="ECO:0000256" key="4">
    <source>
        <dbReference type="ARBA" id="ARBA00022729"/>
    </source>
</evidence>
<dbReference type="InterPro" id="IPR035874">
    <property type="entry name" value="IDS"/>
</dbReference>
<dbReference type="InterPro" id="IPR000917">
    <property type="entry name" value="Sulfatase_N"/>
</dbReference>
<evidence type="ECO:0000313" key="10">
    <source>
        <dbReference type="RefSeq" id="XP_023939159.1"/>
    </source>
</evidence>